<dbReference type="Proteomes" id="UP000805193">
    <property type="component" value="Unassembled WGS sequence"/>
</dbReference>
<comment type="caution">
    <text evidence="1">The sequence shown here is derived from an EMBL/GenBank/DDBJ whole genome shotgun (WGS) entry which is preliminary data.</text>
</comment>
<proteinExistence type="predicted"/>
<sequence>MIGVAEKLQDIEDVRHTIYADDITLWVHRGSGGHIESMLQSAVDAIEAHLQGTGLRVYKIAFGLPESTRTDRLLQLDIHTTLNEIAEAQRTSQVERLTGTNAGRRILAKHGIRYHTQQGHKVTVPDAIRQRIRVDPIPRNVHPEYN</sequence>
<keyword evidence="2" id="KW-1185">Reference proteome</keyword>
<accession>A0AC60QJW0</accession>
<dbReference type="EMBL" id="JABSTQ010008968">
    <property type="protein sequence ID" value="KAG0433877.1"/>
    <property type="molecule type" value="Genomic_DNA"/>
</dbReference>
<reference evidence="1 2" key="1">
    <citation type="journal article" date="2020" name="Cell">
        <title>Large-Scale Comparative Analyses of Tick Genomes Elucidate Their Genetic Diversity and Vector Capacities.</title>
        <authorList>
            <consortium name="Tick Genome and Microbiome Consortium (TIGMIC)"/>
            <person name="Jia N."/>
            <person name="Wang J."/>
            <person name="Shi W."/>
            <person name="Du L."/>
            <person name="Sun Y."/>
            <person name="Zhan W."/>
            <person name="Jiang J.F."/>
            <person name="Wang Q."/>
            <person name="Zhang B."/>
            <person name="Ji P."/>
            <person name="Bell-Sakyi L."/>
            <person name="Cui X.M."/>
            <person name="Yuan T.T."/>
            <person name="Jiang B.G."/>
            <person name="Yang W.F."/>
            <person name="Lam T.T."/>
            <person name="Chang Q.C."/>
            <person name="Ding S.J."/>
            <person name="Wang X.J."/>
            <person name="Zhu J.G."/>
            <person name="Ruan X.D."/>
            <person name="Zhao L."/>
            <person name="Wei J.T."/>
            <person name="Ye R.Z."/>
            <person name="Que T.C."/>
            <person name="Du C.H."/>
            <person name="Zhou Y.H."/>
            <person name="Cheng J.X."/>
            <person name="Dai P.F."/>
            <person name="Guo W.B."/>
            <person name="Han X.H."/>
            <person name="Huang E.J."/>
            <person name="Li L.F."/>
            <person name="Wei W."/>
            <person name="Gao Y.C."/>
            <person name="Liu J.Z."/>
            <person name="Shao H.Z."/>
            <person name="Wang X."/>
            <person name="Wang C.C."/>
            <person name="Yang T.C."/>
            <person name="Huo Q.B."/>
            <person name="Li W."/>
            <person name="Chen H.Y."/>
            <person name="Chen S.E."/>
            <person name="Zhou L.G."/>
            <person name="Ni X.B."/>
            <person name="Tian J.H."/>
            <person name="Sheng Y."/>
            <person name="Liu T."/>
            <person name="Pan Y.S."/>
            <person name="Xia L.Y."/>
            <person name="Li J."/>
            <person name="Zhao F."/>
            <person name="Cao W.C."/>
        </authorList>
    </citation>
    <scope>NUCLEOTIDE SEQUENCE [LARGE SCALE GENOMIC DNA]</scope>
    <source>
        <strain evidence="1">Iper-2018</strain>
    </source>
</reference>
<gene>
    <name evidence="1" type="ORF">HPB47_019517</name>
</gene>
<organism evidence="1 2">
    <name type="scientific">Ixodes persulcatus</name>
    <name type="common">Taiga tick</name>
    <dbReference type="NCBI Taxonomy" id="34615"/>
    <lineage>
        <taxon>Eukaryota</taxon>
        <taxon>Metazoa</taxon>
        <taxon>Ecdysozoa</taxon>
        <taxon>Arthropoda</taxon>
        <taxon>Chelicerata</taxon>
        <taxon>Arachnida</taxon>
        <taxon>Acari</taxon>
        <taxon>Parasitiformes</taxon>
        <taxon>Ixodida</taxon>
        <taxon>Ixodoidea</taxon>
        <taxon>Ixodidae</taxon>
        <taxon>Ixodinae</taxon>
        <taxon>Ixodes</taxon>
    </lineage>
</organism>
<evidence type="ECO:0000313" key="2">
    <source>
        <dbReference type="Proteomes" id="UP000805193"/>
    </source>
</evidence>
<name>A0AC60QJW0_IXOPE</name>
<protein>
    <submittedName>
        <fullName evidence="1">Uncharacterized protein</fullName>
    </submittedName>
</protein>
<evidence type="ECO:0000313" key="1">
    <source>
        <dbReference type="EMBL" id="KAG0433877.1"/>
    </source>
</evidence>